<dbReference type="Proteomes" id="UP000823674">
    <property type="component" value="Chromosome A08"/>
</dbReference>
<dbReference type="EMBL" id="JADBGQ010000007">
    <property type="protein sequence ID" value="KAG5388849.1"/>
    <property type="molecule type" value="Genomic_DNA"/>
</dbReference>
<gene>
    <name evidence="2" type="primary">A08g505500.1_BraROA</name>
    <name evidence="2" type="ORF">IGI04_030390</name>
</gene>
<sequence>MNKYTNFEHGQRVRNTTTPVAAPLYCVEPPEQTDSPWSHTPSRAGDYTNRNPLTRDTDKAVTGQRRMSSKREAILEEEEASGAGTRAHAPSGRRSVIRSAFWFERESIFLEMHCIFLQNRQIKKIGSTSSVHKLSPKDQRSKDQSENSVQVLYPLNSVQVFGLSTRSIKLCSVHSTDLPQKGKMLVYKKGYERPRKVLCSVHSTDLLQKGKKLVYRKGISETKKCM</sequence>
<feature type="compositionally biased region" description="Polar residues" evidence="1">
    <location>
        <begin position="32"/>
        <end position="41"/>
    </location>
</feature>
<keyword evidence="3" id="KW-1185">Reference proteome</keyword>
<organism evidence="2 3">
    <name type="scientific">Brassica rapa subsp. trilocularis</name>
    <dbReference type="NCBI Taxonomy" id="1813537"/>
    <lineage>
        <taxon>Eukaryota</taxon>
        <taxon>Viridiplantae</taxon>
        <taxon>Streptophyta</taxon>
        <taxon>Embryophyta</taxon>
        <taxon>Tracheophyta</taxon>
        <taxon>Spermatophyta</taxon>
        <taxon>Magnoliopsida</taxon>
        <taxon>eudicotyledons</taxon>
        <taxon>Gunneridae</taxon>
        <taxon>Pentapetalae</taxon>
        <taxon>rosids</taxon>
        <taxon>malvids</taxon>
        <taxon>Brassicales</taxon>
        <taxon>Brassicaceae</taxon>
        <taxon>Brassiceae</taxon>
        <taxon>Brassica</taxon>
    </lineage>
</organism>
<reference evidence="2 3" key="1">
    <citation type="submission" date="2021-03" db="EMBL/GenBank/DDBJ databases">
        <authorList>
            <person name="King G.J."/>
            <person name="Bancroft I."/>
            <person name="Baten A."/>
            <person name="Bloomfield J."/>
            <person name="Borpatragohain P."/>
            <person name="He Z."/>
            <person name="Irish N."/>
            <person name="Irwin J."/>
            <person name="Liu K."/>
            <person name="Mauleon R.P."/>
            <person name="Moore J."/>
            <person name="Morris R."/>
            <person name="Ostergaard L."/>
            <person name="Wang B."/>
            <person name="Wells R."/>
        </authorList>
    </citation>
    <scope>NUCLEOTIDE SEQUENCE [LARGE SCALE GENOMIC DNA]</scope>
    <source>
        <strain evidence="2">R-o-18</strain>
        <tissue evidence="2">Leaf</tissue>
    </source>
</reference>
<accession>A0ABQ7LQK9</accession>
<protein>
    <submittedName>
        <fullName evidence="2">Uncharacterized protein</fullName>
    </submittedName>
</protein>
<comment type="caution">
    <text evidence="2">The sequence shown here is derived from an EMBL/GenBank/DDBJ whole genome shotgun (WGS) entry which is preliminary data.</text>
</comment>
<feature type="region of interest" description="Disordered" evidence="1">
    <location>
        <begin position="29"/>
        <end position="71"/>
    </location>
</feature>
<name>A0ABQ7LQK9_BRACM</name>
<proteinExistence type="predicted"/>
<evidence type="ECO:0000313" key="3">
    <source>
        <dbReference type="Proteomes" id="UP000823674"/>
    </source>
</evidence>
<evidence type="ECO:0000256" key="1">
    <source>
        <dbReference type="SAM" id="MobiDB-lite"/>
    </source>
</evidence>
<evidence type="ECO:0000313" key="2">
    <source>
        <dbReference type="EMBL" id="KAG5388849.1"/>
    </source>
</evidence>